<dbReference type="Proteomes" id="UP000799777">
    <property type="component" value="Unassembled WGS sequence"/>
</dbReference>
<evidence type="ECO:0000313" key="1">
    <source>
        <dbReference type="EMBL" id="KAF2022694.1"/>
    </source>
</evidence>
<organism evidence="1 2">
    <name type="scientific">Setomelanomma holmii</name>
    <dbReference type="NCBI Taxonomy" id="210430"/>
    <lineage>
        <taxon>Eukaryota</taxon>
        <taxon>Fungi</taxon>
        <taxon>Dikarya</taxon>
        <taxon>Ascomycota</taxon>
        <taxon>Pezizomycotina</taxon>
        <taxon>Dothideomycetes</taxon>
        <taxon>Pleosporomycetidae</taxon>
        <taxon>Pleosporales</taxon>
        <taxon>Pleosporineae</taxon>
        <taxon>Phaeosphaeriaceae</taxon>
        <taxon>Setomelanomma</taxon>
    </lineage>
</organism>
<protein>
    <submittedName>
        <fullName evidence="1">Uncharacterized protein</fullName>
    </submittedName>
</protein>
<comment type="caution">
    <text evidence="1">The sequence shown here is derived from an EMBL/GenBank/DDBJ whole genome shotgun (WGS) entry which is preliminary data.</text>
</comment>
<gene>
    <name evidence="1" type="ORF">EK21DRAFT_119489</name>
</gene>
<accession>A0A9P4LFX9</accession>
<sequence length="187" mass="20946">MAYTPSLLSPTEVFFPDYHGLYLSYRQIKTELDHEGNKAFEAHLARVAYQAPGITLTTITPFPATKLRLTLQEKYTKLFSSFDREFFDRIFFSKQTDALRAFLPIFSTHVATLTPSIDSKAKSHNDGDQLMREGYARMGARCMRGHSSGATGDRHVSCFKHSAGEYVPASCLVGMESKGLGVFMDAR</sequence>
<keyword evidence="2" id="KW-1185">Reference proteome</keyword>
<evidence type="ECO:0000313" key="2">
    <source>
        <dbReference type="Proteomes" id="UP000799777"/>
    </source>
</evidence>
<proteinExistence type="predicted"/>
<dbReference type="EMBL" id="ML978471">
    <property type="protein sequence ID" value="KAF2022694.1"/>
    <property type="molecule type" value="Genomic_DNA"/>
</dbReference>
<dbReference type="AlphaFoldDB" id="A0A9P4LFX9"/>
<reference evidence="1" key="1">
    <citation type="journal article" date="2020" name="Stud. Mycol.">
        <title>101 Dothideomycetes genomes: a test case for predicting lifestyles and emergence of pathogens.</title>
        <authorList>
            <person name="Haridas S."/>
            <person name="Albert R."/>
            <person name="Binder M."/>
            <person name="Bloem J."/>
            <person name="Labutti K."/>
            <person name="Salamov A."/>
            <person name="Andreopoulos B."/>
            <person name="Baker S."/>
            <person name="Barry K."/>
            <person name="Bills G."/>
            <person name="Bluhm B."/>
            <person name="Cannon C."/>
            <person name="Castanera R."/>
            <person name="Culley D."/>
            <person name="Daum C."/>
            <person name="Ezra D."/>
            <person name="Gonzalez J."/>
            <person name="Henrissat B."/>
            <person name="Kuo A."/>
            <person name="Liang C."/>
            <person name="Lipzen A."/>
            <person name="Lutzoni F."/>
            <person name="Magnuson J."/>
            <person name="Mondo S."/>
            <person name="Nolan M."/>
            <person name="Ohm R."/>
            <person name="Pangilinan J."/>
            <person name="Park H.-J."/>
            <person name="Ramirez L."/>
            <person name="Alfaro M."/>
            <person name="Sun H."/>
            <person name="Tritt A."/>
            <person name="Yoshinaga Y."/>
            <person name="Zwiers L.-H."/>
            <person name="Turgeon B."/>
            <person name="Goodwin S."/>
            <person name="Spatafora J."/>
            <person name="Crous P."/>
            <person name="Grigoriev I."/>
        </authorList>
    </citation>
    <scope>NUCLEOTIDE SEQUENCE</scope>
    <source>
        <strain evidence="1">CBS 110217</strain>
    </source>
</reference>
<name>A0A9P4LFX9_9PLEO</name>